<feature type="transmembrane region" description="Helical" evidence="7">
    <location>
        <begin position="374"/>
        <end position="391"/>
    </location>
</feature>
<keyword evidence="4 7" id="KW-1133">Transmembrane helix</keyword>
<evidence type="ECO:0000256" key="3">
    <source>
        <dbReference type="ARBA" id="ARBA00022692"/>
    </source>
</evidence>
<feature type="transmembrane region" description="Helical" evidence="7">
    <location>
        <begin position="221"/>
        <end position="243"/>
    </location>
</feature>
<feature type="transmembrane region" description="Helical" evidence="7">
    <location>
        <begin position="333"/>
        <end position="354"/>
    </location>
</feature>
<organism evidence="9 10">
    <name type="scientific">Exophiala aquamarina CBS 119918</name>
    <dbReference type="NCBI Taxonomy" id="1182545"/>
    <lineage>
        <taxon>Eukaryota</taxon>
        <taxon>Fungi</taxon>
        <taxon>Dikarya</taxon>
        <taxon>Ascomycota</taxon>
        <taxon>Pezizomycotina</taxon>
        <taxon>Eurotiomycetes</taxon>
        <taxon>Chaetothyriomycetidae</taxon>
        <taxon>Chaetothyriales</taxon>
        <taxon>Herpotrichiellaceae</taxon>
        <taxon>Exophiala</taxon>
    </lineage>
</organism>
<dbReference type="PANTHER" id="PTHR23501:SF193">
    <property type="entry name" value="MULTIDRUG TRANSPORTER, PUTATIVE (AFU_ORTHOLOGUE AFUA_8G00940)-RELATED"/>
    <property type="match status" value="1"/>
</dbReference>
<evidence type="ECO:0000313" key="9">
    <source>
        <dbReference type="EMBL" id="KEF58863.1"/>
    </source>
</evidence>
<dbReference type="InterPro" id="IPR011701">
    <property type="entry name" value="MFS"/>
</dbReference>
<evidence type="ECO:0000256" key="1">
    <source>
        <dbReference type="ARBA" id="ARBA00004141"/>
    </source>
</evidence>
<dbReference type="OrthoDB" id="10021397at2759"/>
<protein>
    <recommendedName>
        <fullName evidence="8">Major facilitator superfamily (MFS) profile domain-containing protein</fullName>
    </recommendedName>
</protein>
<feature type="transmembrane region" description="Helical" evidence="7">
    <location>
        <begin position="194"/>
        <end position="215"/>
    </location>
</feature>
<dbReference type="PANTHER" id="PTHR23501">
    <property type="entry name" value="MAJOR FACILITATOR SUPERFAMILY"/>
    <property type="match status" value="1"/>
</dbReference>
<dbReference type="GO" id="GO:0005886">
    <property type="term" value="C:plasma membrane"/>
    <property type="evidence" value="ECO:0007669"/>
    <property type="project" value="TreeGrafter"/>
</dbReference>
<feature type="region of interest" description="Disordered" evidence="6">
    <location>
        <begin position="11"/>
        <end position="39"/>
    </location>
</feature>
<feature type="transmembrane region" description="Helical" evidence="7">
    <location>
        <begin position="291"/>
        <end position="313"/>
    </location>
</feature>
<proteinExistence type="inferred from homology"/>
<dbReference type="GO" id="GO:0022857">
    <property type="term" value="F:transmembrane transporter activity"/>
    <property type="evidence" value="ECO:0007669"/>
    <property type="project" value="InterPro"/>
</dbReference>
<reference evidence="9 10" key="1">
    <citation type="submission" date="2013-03" db="EMBL/GenBank/DDBJ databases">
        <title>The Genome Sequence of Exophiala aquamarina CBS 119918.</title>
        <authorList>
            <consortium name="The Broad Institute Genomics Platform"/>
            <person name="Cuomo C."/>
            <person name="de Hoog S."/>
            <person name="Gorbushina A."/>
            <person name="Walker B."/>
            <person name="Young S.K."/>
            <person name="Zeng Q."/>
            <person name="Gargeya S."/>
            <person name="Fitzgerald M."/>
            <person name="Haas B."/>
            <person name="Abouelleil A."/>
            <person name="Allen A.W."/>
            <person name="Alvarado L."/>
            <person name="Arachchi H.M."/>
            <person name="Berlin A.M."/>
            <person name="Chapman S.B."/>
            <person name="Gainer-Dewar J."/>
            <person name="Goldberg J."/>
            <person name="Griggs A."/>
            <person name="Gujja S."/>
            <person name="Hansen M."/>
            <person name="Howarth C."/>
            <person name="Imamovic A."/>
            <person name="Ireland A."/>
            <person name="Larimer J."/>
            <person name="McCowan C."/>
            <person name="Murphy C."/>
            <person name="Pearson M."/>
            <person name="Poon T.W."/>
            <person name="Priest M."/>
            <person name="Roberts A."/>
            <person name="Saif S."/>
            <person name="Shea T."/>
            <person name="Sisk P."/>
            <person name="Sykes S."/>
            <person name="Wortman J."/>
            <person name="Nusbaum C."/>
            <person name="Birren B."/>
        </authorList>
    </citation>
    <scope>NUCLEOTIDE SEQUENCE [LARGE SCALE GENOMIC DNA]</scope>
    <source>
        <strain evidence="9 10">CBS 119918</strain>
    </source>
</reference>
<feature type="transmembrane region" description="Helical" evidence="7">
    <location>
        <begin position="68"/>
        <end position="94"/>
    </location>
</feature>
<keyword evidence="5 7" id="KW-0472">Membrane</keyword>
<dbReference type="InterPro" id="IPR036259">
    <property type="entry name" value="MFS_trans_sf"/>
</dbReference>
<feature type="transmembrane region" description="Helical" evidence="7">
    <location>
        <begin position="264"/>
        <end position="285"/>
    </location>
</feature>
<dbReference type="PROSITE" id="PS50850">
    <property type="entry name" value="MFS"/>
    <property type="match status" value="1"/>
</dbReference>
<feature type="transmembrane region" description="Helical" evidence="7">
    <location>
        <begin position="106"/>
        <end position="123"/>
    </location>
</feature>
<dbReference type="HOGENOM" id="CLU_000960_22_1_1"/>
<dbReference type="Pfam" id="PF07690">
    <property type="entry name" value="MFS_1"/>
    <property type="match status" value="1"/>
</dbReference>
<feature type="domain" description="Major facilitator superfamily (MFS) profile" evidence="8">
    <location>
        <begin position="71"/>
        <end position="563"/>
    </location>
</feature>
<evidence type="ECO:0000256" key="4">
    <source>
        <dbReference type="ARBA" id="ARBA00022989"/>
    </source>
</evidence>
<keyword evidence="3 7" id="KW-0812">Transmembrane</keyword>
<feature type="region of interest" description="Disordered" evidence="6">
    <location>
        <begin position="565"/>
        <end position="619"/>
    </location>
</feature>
<evidence type="ECO:0000256" key="5">
    <source>
        <dbReference type="ARBA" id="ARBA00023136"/>
    </source>
</evidence>
<comment type="subcellular location">
    <subcellularLocation>
        <location evidence="1">Membrane</location>
        <topology evidence="1">Multi-pass membrane protein</topology>
    </subcellularLocation>
</comment>
<dbReference type="GeneID" id="25278640"/>
<accession>A0A072PHT6</accession>
<comment type="similarity">
    <text evidence="2">Belongs to the major facilitator superfamily. TCR/Tet family.</text>
</comment>
<feature type="compositionally biased region" description="Basic and acidic residues" evidence="6">
    <location>
        <begin position="565"/>
        <end position="581"/>
    </location>
</feature>
<feature type="transmembrane region" description="Helical" evidence="7">
    <location>
        <begin position="398"/>
        <end position="419"/>
    </location>
</feature>
<dbReference type="RefSeq" id="XP_013261453.1">
    <property type="nucleotide sequence ID" value="XM_013405999.1"/>
</dbReference>
<feature type="compositionally biased region" description="Polar residues" evidence="6">
    <location>
        <begin position="13"/>
        <end position="31"/>
    </location>
</feature>
<dbReference type="Proteomes" id="UP000027920">
    <property type="component" value="Unassembled WGS sequence"/>
</dbReference>
<feature type="transmembrane region" description="Helical" evidence="7">
    <location>
        <begin position="161"/>
        <end position="182"/>
    </location>
</feature>
<comment type="caution">
    <text evidence="9">The sequence shown here is derived from an EMBL/GenBank/DDBJ whole genome shotgun (WGS) entry which is preliminary data.</text>
</comment>
<keyword evidence="10" id="KW-1185">Reference proteome</keyword>
<evidence type="ECO:0000313" key="10">
    <source>
        <dbReference type="Proteomes" id="UP000027920"/>
    </source>
</evidence>
<feature type="transmembrane region" description="Helical" evidence="7">
    <location>
        <begin position="540"/>
        <end position="559"/>
    </location>
</feature>
<evidence type="ECO:0000256" key="6">
    <source>
        <dbReference type="SAM" id="MobiDB-lite"/>
    </source>
</evidence>
<sequence>MRPGHQWFKLSNVDKTQTTPSTDQPLGSPTSASPPPSVIQALPETTAATSGEVLSKDGDDDYLGPKALYILISSLMLVVIILTLDQSILATAVPYITNEFHTITDIGWYGAAYLLCTASLQPLTGKIYTYFSLKYSFLAFLGGFELGSLICALAKSSAMLVIGRAVAGMGASGLINGALTILTVAAPPSKRPTLLAIIMAMAGAGQLLGPLVGGALTQHVSWRWCFWINLPIGGLTAVVMLLIRFPPYKARKTKWTFRDIVNDFDLLGFAVFAPSCIMLLLALQWGGITYAWSSATLIGLIGGSVGGFSTFALWEYHHGEAAMIPFSLVRRRVVYSSLVTTMCQFGGLILQSYYLPLWFQTVKGDSPTMSAVDTLPTFLTQILFAVLSGALTPRIGYLLPLGLFGNTFASISAGLLTTLQPDTSLGKWVGYQILGGMGRGVSTQQPLQAVQSVVTKDMVPVATATLMWSQTFGGAILLGLGQTAFLNFLRHGLKSYAPQLNPAEVIGAGATNIIHQLEAKGDFVTGQQVLRAYNYAITHVFYLAMGCAIAGFFATMGLGKTKVEKKASKKKVDEEKGEEAPSHGTQKTDVSDANSTTCSPSVQSASAEDKGISSAVLSK</sequence>
<dbReference type="AlphaFoldDB" id="A0A072PHT6"/>
<dbReference type="VEuPathDB" id="FungiDB:A1O9_03706"/>
<name>A0A072PHT6_9EURO</name>
<dbReference type="Gene3D" id="1.20.1250.20">
    <property type="entry name" value="MFS general substrate transporter like domains"/>
    <property type="match status" value="2"/>
</dbReference>
<feature type="compositionally biased region" description="Polar residues" evidence="6">
    <location>
        <begin position="583"/>
        <end position="606"/>
    </location>
</feature>
<dbReference type="InterPro" id="IPR020846">
    <property type="entry name" value="MFS_dom"/>
</dbReference>
<dbReference type="CDD" id="cd17502">
    <property type="entry name" value="MFS_Azr1_MDR_like"/>
    <property type="match status" value="1"/>
</dbReference>
<evidence type="ECO:0000259" key="8">
    <source>
        <dbReference type="PROSITE" id="PS50850"/>
    </source>
</evidence>
<dbReference type="EMBL" id="AMGV01000003">
    <property type="protein sequence ID" value="KEF58863.1"/>
    <property type="molecule type" value="Genomic_DNA"/>
</dbReference>
<feature type="transmembrane region" description="Helical" evidence="7">
    <location>
        <begin position="135"/>
        <end position="155"/>
    </location>
</feature>
<evidence type="ECO:0000256" key="2">
    <source>
        <dbReference type="ARBA" id="ARBA00007520"/>
    </source>
</evidence>
<dbReference type="SUPFAM" id="SSF103473">
    <property type="entry name" value="MFS general substrate transporter"/>
    <property type="match status" value="1"/>
</dbReference>
<gene>
    <name evidence="9" type="ORF">A1O9_03706</name>
</gene>
<evidence type="ECO:0000256" key="7">
    <source>
        <dbReference type="SAM" id="Phobius"/>
    </source>
</evidence>